<dbReference type="GO" id="GO:0071555">
    <property type="term" value="P:cell wall organization"/>
    <property type="evidence" value="ECO:0007669"/>
    <property type="project" value="UniProtKB-KW"/>
</dbReference>
<dbReference type="GO" id="GO:0009986">
    <property type="term" value="C:cell surface"/>
    <property type="evidence" value="ECO:0007669"/>
    <property type="project" value="TreeGrafter"/>
</dbReference>
<dbReference type="GO" id="GO:0009277">
    <property type="term" value="C:fungal-type cell wall"/>
    <property type="evidence" value="ECO:0007669"/>
    <property type="project" value="TreeGrafter"/>
</dbReference>
<dbReference type="Gene3D" id="3.20.20.80">
    <property type="entry name" value="Glycosidases"/>
    <property type="match status" value="1"/>
</dbReference>
<evidence type="ECO:0000256" key="11">
    <source>
        <dbReference type="ARBA" id="ARBA00023136"/>
    </source>
</evidence>
<evidence type="ECO:0000256" key="18">
    <source>
        <dbReference type="ARBA" id="ARBA00043078"/>
    </source>
</evidence>
<dbReference type="PANTHER" id="PTHR16631">
    <property type="entry name" value="GLUCAN 1,3-BETA-GLUCOSIDASE"/>
    <property type="match status" value="1"/>
</dbReference>
<evidence type="ECO:0000256" key="2">
    <source>
        <dbReference type="ARBA" id="ARBA00004191"/>
    </source>
</evidence>
<evidence type="ECO:0000256" key="12">
    <source>
        <dbReference type="ARBA" id="ARBA00023180"/>
    </source>
</evidence>
<feature type="region of interest" description="Disordered" evidence="20">
    <location>
        <begin position="92"/>
        <end position="144"/>
    </location>
</feature>
<gene>
    <name evidence="22" type="ORF">BG006_008698</name>
</gene>
<comment type="function">
    <text evidence="16">Glucanases play a role in cell expansion during growth, in cell-cell fusion during mating, and in spore release during sporulation. This enzyme may be involved in beta-glucan degradation. Active on laminarin and lichenan.</text>
</comment>
<feature type="region of interest" description="Disordered" evidence="20">
    <location>
        <begin position="186"/>
        <end position="211"/>
    </location>
</feature>
<evidence type="ECO:0000256" key="20">
    <source>
        <dbReference type="SAM" id="MobiDB-lite"/>
    </source>
</evidence>
<dbReference type="PANTHER" id="PTHR16631:SF17">
    <property type="entry name" value="GLUCAN ENDO-1,3-BETA-GLUCOSIDASE BTGC"/>
    <property type="match status" value="1"/>
</dbReference>
<evidence type="ECO:0000256" key="21">
    <source>
        <dbReference type="SAM" id="Phobius"/>
    </source>
</evidence>
<evidence type="ECO:0000256" key="15">
    <source>
        <dbReference type="ARBA" id="ARBA00023326"/>
    </source>
</evidence>
<evidence type="ECO:0000256" key="16">
    <source>
        <dbReference type="ARBA" id="ARBA00037649"/>
    </source>
</evidence>
<organism evidence="22 23">
    <name type="scientific">Podila minutissima</name>
    <dbReference type="NCBI Taxonomy" id="64525"/>
    <lineage>
        <taxon>Eukaryota</taxon>
        <taxon>Fungi</taxon>
        <taxon>Fungi incertae sedis</taxon>
        <taxon>Mucoromycota</taxon>
        <taxon>Mortierellomycotina</taxon>
        <taxon>Mortierellomycetes</taxon>
        <taxon>Mortierellales</taxon>
        <taxon>Mortierellaceae</taxon>
        <taxon>Podila</taxon>
    </lineage>
</organism>
<evidence type="ECO:0000256" key="4">
    <source>
        <dbReference type="ARBA" id="ARBA00008773"/>
    </source>
</evidence>
<keyword evidence="21" id="KW-0812">Transmembrane</keyword>
<evidence type="ECO:0000256" key="10">
    <source>
        <dbReference type="ARBA" id="ARBA00022801"/>
    </source>
</evidence>
<accession>A0A9P5SXT8</accession>
<evidence type="ECO:0000256" key="3">
    <source>
        <dbReference type="ARBA" id="ARBA00004401"/>
    </source>
</evidence>
<evidence type="ECO:0000256" key="8">
    <source>
        <dbReference type="ARBA" id="ARBA00022525"/>
    </source>
</evidence>
<dbReference type="GO" id="GO:0005576">
    <property type="term" value="C:extracellular region"/>
    <property type="evidence" value="ECO:0007669"/>
    <property type="project" value="TreeGrafter"/>
</dbReference>
<feature type="transmembrane region" description="Helical" evidence="21">
    <location>
        <begin position="156"/>
        <end position="177"/>
    </location>
</feature>
<comment type="caution">
    <text evidence="22">The sequence shown here is derived from an EMBL/GenBank/DDBJ whole genome shotgun (WGS) entry which is preliminary data.</text>
</comment>
<keyword evidence="10" id="KW-0378">Hydrolase</keyword>
<evidence type="ECO:0000256" key="13">
    <source>
        <dbReference type="ARBA" id="ARBA00023277"/>
    </source>
</evidence>
<protein>
    <recommendedName>
        <fullName evidence="5">glucan endo-1,3-beta-D-glucosidase</fullName>
        <ecNumber evidence="5">3.2.1.39</ecNumber>
    </recommendedName>
    <alternativeName>
        <fullName evidence="18">Endo-1,3-beta-glucanase btgC</fullName>
    </alternativeName>
    <alternativeName>
        <fullName evidence="17">Laminarinase btgC</fullName>
    </alternativeName>
</protein>
<evidence type="ECO:0000256" key="5">
    <source>
        <dbReference type="ARBA" id="ARBA00012780"/>
    </source>
</evidence>
<keyword evidence="21" id="KW-1133">Transmembrane helix</keyword>
<comment type="catalytic activity">
    <reaction evidence="1">
        <text>Hydrolysis of (1-&gt;3)-beta-D-glucosidic linkages in (1-&gt;3)-beta-D-glucans.</text>
        <dbReference type="EC" id="3.2.1.39"/>
    </reaction>
</comment>
<keyword evidence="11 21" id="KW-0472">Membrane</keyword>
<dbReference type="GO" id="GO:0005886">
    <property type="term" value="C:plasma membrane"/>
    <property type="evidence" value="ECO:0007669"/>
    <property type="project" value="UniProtKB-SubCell"/>
</dbReference>
<evidence type="ECO:0000313" key="22">
    <source>
        <dbReference type="EMBL" id="KAF9338207.1"/>
    </source>
</evidence>
<keyword evidence="6" id="KW-1003">Cell membrane</keyword>
<dbReference type="GO" id="GO:0000272">
    <property type="term" value="P:polysaccharide catabolic process"/>
    <property type="evidence" value="ECO:0007669"/>
    <property type="project" value="UniProtKB-KW"/>
</dbReference>
<proteinExistence type="inferred from homology"/>
<dbReference type="SUPFAM" id="SSF51445">
    <property type="entry name" value="(Trans)glycosidases"/>
    <property type="match status" value="1"/>
</dbReference>
<dbReference type="Pfam" id="PF00332">
    <property type="entry name" value="Glyco_hydro_17"/>
    <property type="match status" value="1"/>
</dbReference>
<reference evidence="22" key="1">
    <citation type="journal article" date="2020" name="Fungal Divers.">
        <title>Resolving the Mortierellaceae phylogeny through synthesis of multi-gene phylogenetics and phylogenomics.</title>
        <authorList>
            <person name="Vandepol N."/>
            <person name="Liber J."/>
            <person name="Desiro A."/>
            <person name="Na H."/>
            <person name="Kennedy M."/>
            <person name="Barry K."/>
            <person name="Grigoriev I.V."/>
            <person name="Miller A.N."/>
            <person name="O'Donnell K."/>
            <person name="Stajich J.E."/>
            <person name="Bonito G."/>
        </authorList>
    </citation>
    <scope>NUCLEOTIDE SEQUENCE</scope>
    <source>
        <strain evidence="22">NVP1</strain>
    </source>
</reference>
<dbReference type="Proteomes" id="UP000696485">
    <property type="component" value="Unassembled WGS sequence"/>
</dbReference>
<evidence type="ECO:0000256" key="19">
    <source>
        <dbReference type="RuleBase" id="RU004335"/>
    </source>
</evidence>
<sequence length="563" mass="62835">MEHRHPPYLTYDSQHENLPDPTSTITRDNQHYSEVLLPSNSTPFPIPPNSSVKHIAKDTITANSTDGMVSSSSSMDALPSAVVSTSARTASVLRPIQKTHQRRSSSIPGWDSDDDNELDRTAVNRYPVGPSQPSQPVSEKSPWLQKEHKKQKQVRTCLCLGVILCFLVLGAILAFVFKEQVFHKDTDSSLSPAHPPRKGGPGTGAGGKRPRQQLHDSIESIYHVNKTIYRDPDLINAFYGIDYTPRGSQEPDCKANLGNVIEDIKVLSQLTNRIRLYGMACRQAEYVLKAIEYLGLPDMQVIMTLWVDNNQASWDKQVRIFWNLIDNDLLMDASNSDENLQESTFKSQGVIRISQVASRIIGVSVGNEVLFRNEDESKKKDHVPLSVLSAYMNEIRQGLAERAAAASASSDPALNNRGRVLSQIPIFSSDLGRNAHQIVDQVDWVLSNIHPFFAYTDVNRAADWALANFRDETLKAAAGKPAMVSEVGWPSGPTSAKLGSAVPSMENLQIFVDTWVCRANQQNIPYYFFEAFDEPWKNSIHPRESQWGIMTVDRHLKVKIPTC</sequence>
<dbReference type="AlphaFoldDB" id="A0A9P5SXT8"/>
<keyword evidence="14" id="KW-0961">Cell wall biogenesis/degradation</keyword>
<evidence type="ECO:0000313" key="23">
    <source>
        <dbReference type="Proteomes" id="UP000696485"/>
    </source>
</evidence>
<evidence type="ECO:0000256" key="7">
    <source>
        <dbReference type="ARBA" id="ARBA00022512"/>
    </source>
</evidence>
<keyword evidence="15" id="KW-0624">Polysaccharide degradation</keyword>
<dbReference type="InterPro" id="IPR017853">
    <property type="entry name" value="GH"/>
</dbReference>
<feature type="region of interest" description="Disordered" evidence="20">
    <location>
        <begin position="1"/>
        <end position="28"/>
    </location>
</feature>
<keyword evidence="7" id="KW-0134">Cell wall</keyword>
<dbReference type="EC" id="3.2.1.39" evidence="5"/>
<dbReference type="EMBL" id="JAAAUY010000006">
    <property type="protein sequence ID" value="KAF9338207.1"/>
    <property type="molecule type" value="Genomic_DNA"/>
</dbReference>
<feature type="compositionally biased region" description="Low complexity" evidence="20">
    <location>
        <begin position="127"/>
        <end position="138"/>
    </location>
</feature>
<keyword evidence="9" id="KW-0732">Signal</keyword>
<evidence type="ECO:0000256" key="6">
    <source>
        <dbReference type="ARBA" id="ARBA00022475"/>
    </source>
</evidence>
<evidence type="ECO:0000256" key="14">
    <source>
        <dbReference type="ARBA" id="ARBA00023316"/>
    </source>
</evidence>
<comment type="subcellular location">
    <subcellularLocation>
        <location evidence="3">Cell membrane</location>
        <topology evidence="3">Single-pass type II membrane protein</topology>
    </subcellularLocation>
    <subcellularLocation>
        <location evidence="2">Secreted</location>
        <location evidence="2">Cell wall</location>
    </subcellularLocation>
</comment>
<evidence type="ECO:0000256" key="9">
    <source>
        <dbReference type="ARBA" id="ARBA00022729"/>
    </source>
</evidence>
<dbReference type="InterPro" id="IPR050732">
    <property type="entry name" value="Beta-glucan_modifiers"/>
</dbReference>
<keyword evidence="8" id="KW-0964">Secreted</keyword>
<dbReference type="InterPro" id="IPR000490">
    <property type="entry name" value="Glyco_hydro_17"/>
</dbReference>
<evidence type="ECO:0000256" key="17">
    <source>
        <dbReference type="ARBA" id="ARBA00042373"/>
    </source>
</evidence>
<keyword evidence="13" id="KW-0119">Carbohydrate metabolism</keyword>
<keyword evidence="12" id="KW-0325">Glycoprotein</keyword>
<name>A0A9P5SXT8_9FUNG</name>
<keyword evidence="23" id="KW-1185">Reference proteome</keyword>
<evidence type="ECO:0000256" key="1">
    <source>
        <dbReference type="ARBA" id="ARBA00000382"/>
    </source>
</evidence>
<dbReference type="GO" id="GO:0042973">
    <property type="term" value="F:glucan endo-1,3-beta-D-glucosidase activity"/>
    <property type="evidence" value="ECO:0007669"/>
    <property type="project" value="UniProtKB-EC"/>
</dbReference>
<comment type="similarity">
    <text evidence="4 19">Belongs to the glycosyl hydrolase 17 family.</text>
</comment>